<dbReference type="KEGG" id="atr:18435571"/>
<dbReference type="GO" id="GO:0006506">
    <property type="term" value="P:GPI anchor biosynthetic process"/>
    <property type="evidence" value="ECO:0007669"/>
    <property type="project" value="InterPro"/>
</dbReference>
<keyword evidence="1" id="KW-0812">Transmembrane</keyword>
<dbReference type="Proteomes" id="UP000017836">
    <property type="component" value="Unassembled WGS sequence"/>
</dbReference>
<evidence type="ECO:0000313" key="2">
    <source>
        <dbReference type="EMBL" id="ERN07352.1"/>
    </source>
</evidence>
<dbReference type="InterPro" id="IPR007720">
    <property type="entry name" value="PigQ/GPI1"/>
</dbReference>
<feature type="transmembrane region" description="Helical" evidence="1">
    <location>
        <begin position="281"/>
        <end position="309"/>
    </location>
</feature>
<dbReference type="PANTHER" id="PTHR47555:SF2">
    <property type="entry name" value="N-ACETYLGLUCOSAMINYL TRANSFERASE COMPONENT FAMILY PROTEIN _ GPI1 FAMILY PROTEIN"/>
    <property type="match status" value="1"/>
</dbReference>
<proteinExistence type="predicted"/>
<dbReference type="OrthoDB" id="70250at2759"/>
<accession>W1PBR3</accession>
<sequence>MIAEKKDMAREKCRVWWPRSLSCKKPKSMLLFGWFIPSPFSNSLDIVVATGVPPHSFSLSKSYFQGALDSTNREMPLCLQDHFVFSTLGHFMADNELRNNMVLKNMNGNPKNEGFYSQTNKRVSRKSGLSIECNMPWNCGCQILDTSLEPYRQSSITTGNWIQLFYDSKGVACNGIQWVPKLHHMHKNGILSVSDVHVIIYEQPVCGLHHFSLNSWASSYEHLCASPSGQISHKKPRWIDELDQKQPFCNLNTVIAALNCSHAAKTIFWRNVIPQTRSVHVIAVSMMVASIWQIVAMTIASASTLYYVLLQCSNRFLNHCFPSLLHWMLNMLLDHTWKIVHIRSCQLLYWPIVLLGSSFRAQSCVEYVHRASLIRHSVWSSIIVDVLLGNVVGFILLGHVEEICFWVSHLVRDITNGLLRSGCVWLMGVPAGFKLNTELAEVIGMIALNAIQIWSTLWFFMNSFFAYFVKVLAISGILFGVTVPASLCIDLLSLSTLHIWALHWLISLIYSLQIQALASVWRLFRGRKWNPLRQRLDSYNYSVEQHVVGSLLFTPLLLLLPTTSVFYIFFTILYRTVSSIHFLMELAISFLHAAPYAEIFLWVVWPRMFPSGIWFKILSEHSESCRQSPKGNGRNDFIESSQDLGISRRMTTVVSILGSNSATIGQVLHPHSRKVFSGVSMSSVVSSAYGVFSGRRIPSALHAKLPLTLPWMSIGIREFWWLCCDSIRTRMRKF</sequence>
<gene>
    <name evidence="2" type="ORF">AMTR_s00019p00231640</name>
</gene>
<name>W1PBR3_AMBTC</name>
<evidence type="ECO:0000256" key="1">
    <source>
        <dbReference type="SAM" id="Phobius"/>
    </source>
</evidence>
<evidence type="ECO:0000313" key="3">
    <source>
        <dbReference type="Proteomes" id="UP000017836"/>
    </source>
</evidence>
<dbReference type="Gramene" id="ERN07352">
    <property type="protein sequence ID" value="ERN07352"/>
    <property type="gene ID" value="AMTR_s00019p00231640"/>
</dbReference>
<dbReference type="EMBL" id="KI393807">
    <property type="protein sequence ID" value="ERN07352.1"/>
    <property type="molecule type" value="Genomic_DNA"/>
</dbReference>
<feature type="transmembrane region" description="Helical" evidence="1">
    <location>
        <begin position="582"/>
        <end position="605"/>
    </location>
</feature>
<feature type="transmembrane region" description="Helical" evidence="1">
    <location>
        <begin position="467"/>
        <end position="489"/>
    </location>
</feature>
<feature type="transmembrane region" description="Helical" evidence="1">
    <location>
        <begin position="378"/>
        <end position="397"/>
    </location>
</feature>
<dbReference type="GO" id="GO:0016020">
    <property type="term" value="C:membrane"/>
    <property type="evidence" value="ECO:0007669"/>
    <property type="project" value="InterPro"/>
</dbReference>
<keyword evidence="1" id="KW-1133">Transmembrane helix</keyword>
<keyword evidence="1" id="KW-0472">Membrane</keyword>
<dbReference type="Pfam" id="PF05024">
    <property type="entry name" value="Gpi1"/>
    <property type="match status" value="1"/>
</dbReference>
<feature type="transmembrane region" description="Helical" evidence="1">
    <location>
        <begin position="501"/>
        <end position="524"/>
    </location>
</feature>
<reference evidence="3" key="1">
    <citation type="journal article" date="2013" name="Science">
        <title>The Amborella genome and the evolution of flowering plants.</title>
        <authorList>
            <consortium name="Amborella Genome Project"/>
        </authorList>
    </citation>
    <scope>NUCLEOTIDE SEQUENCE [LARGE SCALE GENOMIC DNA]</scope>
</reference>
<dbReference type="HOGENOM" id="CLU_016866_0_0_1"/>
<keyword evidence="3" id="KW-1185">Reference proteome</keyword>
<organism evidence="2 3">
    <name type="scientific">Amborella trichopoda</name>
    <dbReference type="NCBI Taxonomy" id="13333"/>
    <lineage>
        <taxon>Eukaryota</taxon>
        <taxon>Viridiplantae</taxon>
        <taxon>Streptophyta</taxon>
        <taxon>Embryophyta</taxon>
        <taxon>Tracheophyta</taxon>
        <taxon>Spermatophyta</taxon>
        <taxon>Magnoliopsida</taxon>
        <taxon>Amborellales</taxon>
        <taxon>Amborellaceae</taxon>
        <taxon>Amborella</taxon>
    </lineage>
</organism>
<dbReference type="OMA" id="TEIICSW"/>
<feature type="transmembrane region" description="Helical" evidence="1">
    <location>
        <begin position="442"/>
        <end position="461"/>
    </location>
</feature>
<dbReference type="STRING" id="13333.W1PBR3"/>
<dbReference type="PANTHER" id="PTHR47555">
    <property type="entry name" value="N-ACETYLGLUCOSAMINYL TRANSFERASE COMPONENT FAMILY PROTEIN / GPI1 FAMILY PROTEIN"/>
    <property type="match status" value="1"/>
</dbReference>
<feature type="transmembrane region" description="Helical" evidence="1">
    <location>
        <begin position="547"/>
        <end position="570"/>
    </location>
</feature>
<dbReference type="eggNOG" id="KOG1183">
    <property type="taxonomic scope" value="Eukaryota"/>
</dbReference>
<protein>
    <submittedName>
        <fullName evidence="2">Uncharacterized protein</fullName>
    </submittedName>
</protein>
<dbReference type="AlphaFoldDB" id="W1PBR3"/>